<dbReference type="PANTHER" id="PTHR14269:SF49">
    <property type="entry name" value="HYDROLASE FAMILY PROTEIN _ HAD-SUPERFAMILY PROTEIN"/>
    <property type="match status" value="1"/>
</dbReference>
<dbReference type="Proteomes" id="UP001151752">
    <property type="component" value="Chromosome 8"/>
</dbReference>
<dbReference type="InterPro" id="IPR050324">
    <property type="entry name" value="CDP-alcohol_PTase-I"/>
</dbReference>
<dbReference type="InterPro" id="IPR036412">
    <property type="entry name" value="HAD-like_sf"/>
</dbReference>
<dbReference type="NCBIfam" id="TIGR01460">
    <property type="entry name" value="HAD-SF-IIA"/>
    <property type="match status" value="1"/>
</dbReference>
<sequence>MRFQRSLALVLPRMRNKFHSQASRYFSSLLESEQRSSFGIAFDIDGVILRGRDPIGGSPQAVRRLYKDSGNLNVPFLFLTNGGGVPESKRANELTVSFSWYRFYRGHSPFKSLLKRYENQLIIAAGKGEPAVVMSEYGFKKVVSIDEYASLFENIDPLSEYKKWTTNQVLDRSVHPMNTAAFPSNRLGMGAFRIALESVFNRVHHNPLEHVSFGKPNPVVFKNAEAMLMQLQVSYRSNNSKESGDSGLQSFKTLYMIGDNPSVDIKGARQAGHPWFSILTRTGVFRGKHNHAEFPADMVVDTVEEAVDYILERECVS</sequence>
<dbReference type="EMBL" id="JAPFFM010000003">
    <property type="protein sequence ID" value="KAJ6767915.1"/>
    <property type="molecule type" value="Genomic_DNA"/>
</dbReference>
<evidence type="ECO:0000313" key="1">
    <source>
        <dbReference type="EMBL" id="KAJ6767915.1"/>
    </source>
</evidence>
<protein>
    <submittedName>
        <fullName evidence="1">CDP-DIACYLGLYCEROL--GLYCEROL-3-PHOSPHATE 3-PHOSPHATIDYLTRANSFERASE-RELATED</fullName>
    </submittedName>
</protein>
<evidence type="ECO:0000313" key="2">
    <source>
        <dbReference type="Proteomes" id="UP001151752"/>
    </source>
</evidence>
<dbReference type="Pfam" id="PF13344">
    <property type="entry name" value="Hydrolase_6"/>
    <property type="match status" value="1"/>
</dbReference>
<dbReference type="Gene3D" id="3.40.50.1000">
    <property type="entry name" value="HAD superfamily/HAD-like"/>
    <property type="match status" value="3"/>
</dbReference>
<gene>
    <name evidence="1" type="ORF">OIU74_021725</name>
</gene>
<dbReference type="InterPro" id="IPR023214">
    <property type="entry name" value="HAD_sf"/>
</dbReference>
<organism evidence="1 2">
    <name type="scientific">Salix koriyanagi</name>
    <dbReference type="NCBI Taxonomy" id="2511006"/>
    <lineage>
        <taxon>Eukaryota</taxon>
        <taxon>Viridiplantae</taxon>
        <taxon>Streptophyta</taxon>
        <taxon>Embryophyta</taxon>
        <taxon>Tracheophyta</taxon>
        <taxon>Spermatophyta</taxon>
        <taxon>Magnoliopsida</taxon>
        <taxon>eudicotyledons</taxon>
        <taxon>Gunneridae</taxon>
        <taxon>Pentapetalae</taxon>
        <taxon>rosids</taxon>
        <taxon>fabids</taxon>
        <taxon>Malpighiales</taxon>
        <taxon>Salicaceae</taxon>
        <taxon>Saliceae</taxon>
        <taxon>Salix</taxon>
    </lineage>
</organism>
<proteinExistence type="predicted"/>
<keyword evidence="2" id="KW-1185">Reference proteome</keyword>
<accession>A0A9Q0WIJ5</accession>
<dbReference type="GO" id="GO:0005739">
    <property type="term" value="C:mitochondrion"/>
    <property type="evidence" value="ECO:0007669"/>
    <property type="project" value="TreeGrafter"/>
</dbReference>
<reference evidence="1" key="1">
    <citation type="submission" date="2022-11" db="EMBL/GenBank/DDBJ databases">
        <authorList>
            <person name="Hyden B.L."/>
            <person name="Feng K."/>
            <person name="Yates T."/>
            <person name="Jawdy S."/>
            <person name="Smart L.B."/>
            <person name="Muchero W."/>
        </authorList>
    </citation>
    <scope>NUCLEOTIDE SEQUENCE</scope>
    <source>
        <tissue evidence="1">Shoot tip</tissue>
    </source>
</reference>
<reference evidence="1" key="2">
    <citation type="journal article" date="2023" name="Int. J. Mol. Sci.">
        <title>De Novo Assembly and Annotation of 11 Diverse Shrub Willow (Salix) Genomes Reveals Novel Gene Organization in Sex-Linked Regions.</title>
        <authorList>
            <person name="Hyden B."/>
            <person name="Feng K."/>
            <person name="Yates T.B."/>
            <person name="Jawdy S."/>
            <person name="Cereghino C."/>
            <person name="Smart L.B."/>
            <person name="Muchero W."/>
        </authorList>
    </citation>
    <scope>NUCLEOTIDE SEQUENCE</scope>
    <source>
        <tissue evidence="1">Shoot tip</tissue>
    </source>
</reference>
<dbReference type="SUPFAM" id="SSF56784">
    <property type="entry name" value="HAD-like"/>
    <property type="match status" value="1"/>
</dbReference>
<dbReference type="PANTHER" id="PTHR14269">
    <property type="entry name" value="CDP-DIACYLGLYCEROL--GLYCEROL-3-PHOSPHATE 3-PHOSPHATIDYLTRANSFERASE-RELATED"/>
    <property type="match status" value="1"/>
</dbReference>
<dbReference type="Pfam" id="PF13242">
    <property type="entry name" value="Hydrolase_like"/>
    <property type="match status" value="1"/>
</dbReference>
<dbReference type="InterPro" id="IPR006353">
    <property type="entry name" value="HAD-SF_hydro_IIA_CECR5"/>
</dbReference>
<comment type="caution">
    <text evidence="1">The sequence shown here is derived from an EMBL/GenBank/DDBJ whole genome shotgun (WGS) entry which is preliminary data.</text>
</comment>
<dbReference type="NCBIfam" id="TIGR01456">
    <property type="entry name" value="CECR5"/>
    <property type="match status" value="2"/>
</dbReference>
<dbReference type="AlphaFoldDB" id="A0A9Q0WIJ5"/>
<dbReference type="InterPro" id="IPR006357">
    <property type="entry name" value="HAD-SF_hydro_IIA"/>
</dbReference>
<name>A0A9Q0WIJ5_9ROSI</name>
<dbReference type="GO" id="GO:0046474">
    <property type="term" value="P:glycerophospholipid biosynthetic process"/>
    <property type="evidence" value="ECO:0007669"/>
    <property type="project" value="TreeGrafter"/>
</dbReference>